<gene>
    <name evidence="2" type="ORF">O987_18295</name>
</gene>
<dbReference type="HOGENOM" id="CLU_2492504_0_0_4"/>
<sequence>MWNRWKDLTPGALAEGYTILTINADSHPLMSRMHKPDPRLPTDQQDKRSVIPIEMEDLDQWLAGTQQEASAGRRIRCWPGLVPDAC</sequence>
<dbReference type="EMBL" id="CP006704">
    <property type="protein sequence ID" value="AIJ47768.1"/>
    <property type="molecule type" value="Genomic_DNA"/>
</dbReference>
<dbReference type="KEGG" id="ctes:O987_18295"/>
<feature type="compositionally biased region" description="Basic and acidic residues" evidence="1">
    <location>
        <begin position="34"/>
        <end position="47"/>
    </location>
</feature>
<dbReference type="SUPFAM" id="SSF143081">
    <property type="entry name" value="BB1717-like"/>
    <property type="match status" value="1"/>
</dbReference>
<feature type="region of interest" description="Disordered" evidence="1">
    <location>
        <begin position="28"/>
        <end position="47"/>
    </location>
</feature>
<dbReference type="Gene3D" id="3.90.1680.10">
    <property type="entry name" value="SOS response associated peptidase-like"/>
    <property type="match status" value="1"/>
</dbReference>
<evidence type="ECO:0000256" key="1">
    <source>
        <dbReference type="SAM" id="MobiDB-lite"/>
    </source>
</evidence>
<dbReference type="Proteomes" id="UP000028782">
    <property type="component" value="Chromosome"/>
</dbReference>
<evidence type="ECO:0000313" key="3">
    <source>
        <dbReference type="Proteomes" id="UP000028782"/>
    </source>
</evidence>
<evidence type="ECO:0000313" key="2">
    <source>
        <dbReference type="EMBL" id="AIJ47768.1"/>
    </source>
</evidence>
<protein>
    <recommendedName>
        <fullName evidence="4">SOS response associated peptidase (SRAP)</fullName>
    </recommendedName>
</protein>
<name>A0A076PPU0_COMTE</name>
<organism evidence="2 3">
    <name type="scientific">Comamonas testosteroni TK102</name>
    <dbReference type="NCBI Taxonomy" id="1392005"/>
    <lineage>
        <taxon>Bacteria</taxon>
        <taxon>Pseudomonadati</taxon>
        <taxon>Pseudomonadota</taxon>
        <taxon>Betaproteobacteria</taxon>
        <taxon>Burkholderiales</taxon>
        <taxon>Comamonadaceae</taxon>
        <taxon>Comamonas</taxon>
    </lineage>
</organism>
<dbReference type="RefSeq" id="WP_003053674.1">
    <property type="nucleotide sequence ID" value="NZ_CP006704.1"/>
</dbReference>
<dbReference type="AlphaFoldDB" id="A0A076PPU0"/>
<evidence type="ECO:0008006" key="4">
    <source>
        <dbReference type="Google" id="ProtNLM"/>
    </source>
</evidence>
<proteinExistence type="predicted"/>
<accession>A0A076PPU0</accession>
<reference evidence="2 3" key="1">
    <citation type="journal article" date="2014" name="Genome Announc.">
        <title>Complete Genome Sequence of Polychlorinated Biphenyl Degrader Comamonas testosteroni TK102 (NBRC 109938).</title>
        <authorList>
            <person name="Fukuda K."/>
            <person name="Hosoyama A."/>
            <person name="Tsuchikane K."/>
            <person name="Ohji S."/>
            <person name="Yamazoe A."/>
            <person name="Fujita N."/>
            <person name="Shintani M."/>
            <person name="Kimbara K."/>
        </authorList>
    </citation>
    <scope>NUCLEOTIDE SEQUENCE [LARGE SCALE GENOMIC DNA]</scope>
    <source>
        <strain evidence="2">TK102</strain>
    </source>
</reference>
<dbReference type="InterPro" id="IPR036590">
    <property type="entry name" value="SRAP-like"/>
</dbReference>